<accession>A0ACC0NGV2</accession>
<dbReference type="EMBL" id="CM046393">
    <property type="protein sequence ID" value="KAI8551723.1"/>
    <property type="molecule type" value="Genomic_DNA"/>
</dbReference>
<name>A0ACC0NGV2_RHOML</name>
<evidence type="ECO:0000313" key="1">
    <source>
        <dbReference type="EMBL" id="KAI8551723.1"/>
    </source>
</evidence>
<comment type="caution">
    <text evidence="1">The sequence shown here is derived from an EMBL/GenBank/DDBJ whole genome shotgun (WGS) entry which is preliminary data.</text>
</comment>
<reference evidence="1" key="1">
    <citation type="submission" date="2022-02" db="EMBL/GenBank/DDBJ databases">
        <title>Plant Genome Project.</title>
        <authorList>
            <person name="Zhang R.-G."/>
        </authorList>
    </citation>
    <scope>NUCLEOTIDE SEQUENCE</scope>
    <source>
        <strain evidence="1">AT1</strain>
    </source>
</reference>
<protein>
    <submittedName>
        <fullName evidence="1">Uncharacterized protein</fullName>
    </submittedName>
</protein>
<sequence length="83" mass="9667">MDQQINKQLQNPKANDHLRKELHSLYKIFLELAIIEFLEAELYNHSINNMPLTKSFLFILLISCSMKSCKSKQSNPLILLYAS</sequence>
<keyword evidence="2" id="KW-1185">Reference proteome</keyword>
<organism evidence="1 2">
    <name type="scientific">Rhododendron molle</name>
    <name type="common">Chinese azalea</name>
    <name type="synonym">Azalea mollis</name>
    <dbReference type="NCBI Taxonomy" id="49168"/>
    <lineage>
        <taxon>Eukaryota</taxon>
        <taxon>Viridiplantae</taxon>
        <taxon>Streptophyta</taxon>
        <taxon>Embryophyta</taxon>
        <taxon>Tracheophyta</taxon>
        <taxon>Spermatophyta</taxon>
        <taxon>Magnoliopsida</taxon>
        <taxon>eudicotyledons</taxon>
        <taxon>Gunneridae</taxon>
        <taxon>Pentapetalae</taxon>
        <taxon>asterids</taxon>
        <taxon>Ericales</taxon>
        <taxon>Ericaceae</taxon>
        <taxon>Ericoideae</taxon>
        <taxon>Rhodoreae</taxon>
        <taxon>Rhododendron</taxon>
    </lineage>
</organism>
<gene>
    <name evidence="1" type="ORF">RHMOL_Rhmol06G0208800</name>
</gene>
<evidence type="ECO:0000313" key="2">
    <source>
        <dbReference type="Proteomes" id="UP001062846"/>
    </source>
</evidence>
<dbReference type="Proteomes" id="UP001062846">
    <property type="component" value="Chromosome 6"/>
</dbReference>
<proteinExistence type="predicted"/>